<dbReference type="InterPro" id="IPR000566">
    <property type="entry name" value="Lipocln_cytosolic_FA-bd_dom"/>
</dbReference>
<name>M7PGF0_9GAMM</name>
<comment type="subunit">
    <text evidence="2">Homodimer.</text>
</comment>
<comment type="similarity">
    <text evidence="1 2">Belongs to the calycin superfamily. Lipocalin family.</text>
</comment>
<dbReference type="CDD" id="cd19438">
    <property type="entry name" value="lipocalin_Blc-like"/>
    <property type="match status" value="1"/>
</dbReference>
<keyword evidence="2" id="KW-0732">Signal</keyword>
<dbReference type="Pfam" id="PF08212">
    <property type="entry name" value="Lipocalin_2"/>
    <property type="match status" value="1"/>
</dbReference>
<dbReference type="GO" id="GO:0006950">
    <property type="term" value="P:response to stress"/>
    <property type="evidence" value="ECO:0007669"/>
    <property type="project" value="UniProtKB-ARBA"/>
</dbReference>
<keyword evidence="2" id="KW-0472">Membrane</keyword>
<gene>
    <name evidence="4" type="ORF">MPL1_07443</name>
</gene>
<keyword evidence="2" id="KW-0446">Lipid-binding</keyword>
<dbReference type="Gene3D" id="2.40.128.20">
    <property type="match status" value="1"/>
</dbReference>
<keyword evidence="2 4" id="KW-0449">Lipoprotein</keyword>
<feature type="domain" description="Lipocalin/cytosolic fatty-acid binding" evidence="3">
    <location>
        <begin position="34"/>
        <end position="175"/>
    </location>
</feature>
<dbReference type="GO" id="GO:0008289">
    <property type="term" value="F:lipid binding"/>
    <property type="evidence" value="ECO:0007669"/>
    <property type="project" value="UniProtKB-UniRule"/>
</dbReference>
<dbReference type="EMBL" id="APHR01000037">
    <property type="protein sequence ID" value="EMR12965.1"/>
    <property type="molecule type" value="Genomic_DNA"/>
</dbReference>
<dbReference type="InterPro" id="IPR012674">
    <property type="entry name" value="Calycin"/>
</dbReference>
<dbReference type="InterPro" id="IPR047202">
    <property type="entry name" value="Lipocalin_Blc-like_dom"/>
</dbReference>
<dbReference type="PIRSF" id="PIRSF036893">
    <property type="entry name" value="Lipocalin_ApoD"/>
    <property type="match status" value="1"/>
</dbReference>
<feature type="chain" id="PRO_5013436124" description="Outer membrane lipoprotein Blc" evidence="2">
    <location>
        <begin position="22"/>
        <end position="178"/>
    </location>
</feature>
<comment type="caution">
    <text evidence="4">The sequence shown here is derived from an EMBL/GenBank/DDBJ whole genome shotgun (WGS) entry which is preliminary data.</text>
</comment>
<dbReference type="InterPro" id="IPR022271">
    <property type="entry name" value="Lipocalin_ApoD"/>
</dbReference>
<evidence type="ECO:0000256" key="1">
    <source>
        <dbReference type="ARBA" id="ARBA00006889"/>
    </source>
</evidence>
<dbReference type="PROSITE" id="PS00213">
    <property type="entry name" value="LIPOCALIN"/>
    <property type="match status" value="1"/>
</dbReference>
<comment type="function">
    <text evidence="2">Involved in the storage or transport of lipids necessary for membrane maintenance under stressful conditions. Displays a binding preference for lysophospholipids.</text>
</comment>
<dbReference type="RefSeq" id="WP_009726477.1">
    <property type="nucleotide sequence ID" value="NZ_APHR01000037.1"/>
</dbReference>
<dbReference type="InterPro" id="IPR022272">
    <property type="entry name" value="Lipocalin_CS"/>
</dbReference>
<dbReference type="InterPro" id="IPR002446">
    <property type="entry name" value="Lipocalin_bac"/>
</dbReference>
<dbReference type="eggNOG" id="COG3040">
    <property type="taxonomic scope" value="Bacteria"/>
</dbReference>
<organism evidence="4 5">
    <name type="scientific">Methylophaga lonarensis MPL</name>
    <dbReference type="NCBI Taxonomy" id="1286106"/>
    <lineage>
        <taxon>Bacteria</taxon>
        <taxon>Pseudomonadati</taxon>
        <taxon>Pseudomonadota</taxon>
        <taxon>Gammaproteobacteria</taxon>
        <taxon>Thiotrichales</taxon>
        <taxon>Piscirickettsiaceae</taxon>
        <taxon>Methylophaga</taxon>
    </lineage>
</organism>
<dbReference type="PANTHER" id="PTHR10612:SF34">
    <property type="entry name" value="APOLIPOPROTEIN D"/>
    <property type="match status" value="1"/>
</dbReference>
<dbReference type="SUPFAM" id="SSF50814">
    <property type="entry name" value="Lipocalins"/>
    <property type="match status" value="1"/>
</dbReference>
<evidence type="ECO:0000256" key="2">
    <source>
        <dbReference type="PIRNR" id="PIRNR036893"/>
    </source>
</evidence>
<dbReference type="Proteomes" id="UP000012019">
    <property type="component" value="Unassembled WGS sequence"/>
</dbReference>
<comment type="subcellular location">
    <subcellularLocation>
        <location evidence="2">Cell outer membrane</location>
    </subcellularLocation>
</comment>
<evidence type="ECO:0000313" key="4">
    <source>
        <dbReference type="EMBL" id="EMR12965.1"/>
    </source>
</evidence>
<protein>
    <recommendedName>
        <fullName evidence="2">Outer membrane lipoprotein Blc</fullName>
    </recommendedName>
</protein>
<sequence>MKALLRRFTWLGLLATLAGCASTSHPPIQTVDYVDLERFMGDWYVIANIPTFIERDAHNAVERYDLNPDGTIATTFSFRRGSFDGPEKVYRPKGFVRDTDSNSVWGMQFIWPIKADFRIVYLDDAYSQTIIGRNKRDYVWIMARTPQIPEADYQRLLDLLDQQGYDVDKIQKVPQSWP</sequence>
<proteinExistence type="inferred from homology"/>
<dbReference type="PANTHER" id="PTHR10612">
    <property type="entry name" value="APOLIPOPROTEIN D"/>
    <property type="match status" value="1"/>
</dbReference>
<evidence type="ECO:0000313" key="5">
    <source>
        <dbReference type="Proteomes" id="UP000012019"/>
    </source>
</evidence>
<dbReference type="AlphaFoldDB" id="M7PGF0"/>
<reference evidence="4 5" key="1">
    <citation type="journal article" date="2013" name="Genome Announc.">
        <title>Draft Genome Sequence of Methylophaga lonarensis MPLT, a Haloalkaliphilic (Non-Methane-Utilizing) Methylotroph.</title>
        <authorList>
            <person name="Shetty S.A."/>
            <person name="Marathe N.P."/>
            <person name="Munot H."/>
            <person name="Antony C.P."/>
            <person name="Dhotre D.P."/>
            <person name="Murrell J.C."/>
            <person name="Shouche Y.S."/>
        </authorList>
    </citation>
    <scope>NUCLEOTIDE SEQUENCE [LARGE SCALE GENOMIC DNA]</scope>
    <source>
        <strain evidence="4 5">MPL</strain>
    </source>
</reference>
<keyword evidence="5" id="KW-1185">Reference proteome</keyword>
<dbReference type="GO" id="GO:0009279">
    <property type="term" value="C:cell outer membrane"/>
    <property type="evidence" value="ECO:0007669"/>
    <property type="project" value="UniProtKB-SubCell"/>
</dbReference>
<accession>M7PGF0</accession>
<evidence type="ECO:0000259" key="3">
    <source>
        <dbReference type="Pfam" id="PF08212"/>
    </source>
</evidence>
<dbReference type="PRINTS" id="PR01171">
    <property type="entry name" value="BCTLIPOCALIN"/>
</dbReference>
<keyword evidence="2" id="KW-0998">Cell outer membrane</keyword>
<dbReference type="PROSITE" id="PS51257">
    <property type="entry name" value="PROKAR_LIPOPROTEIN"/>
    <property type="match status" value="1"/>
</dbReference>
<dbReference type="OrthoDB" id="9793905at2"/>
<dbReference type="PATRIC" id="fig|1286106.3.peg.1493"/>
<dbReference type="STRING" id="1286106.MPL1_07443"/>
<feature type="signal peptide" evidence="2">
    <location>
        <begin position="1"/>
        <end position="21"/>
    </location>
</feature>